<keyword evidence="1" id="KW-0175">Coiled coil</keyword>
<protein>
    <submittedName>
        <fullName evidence="3">DNA-packaging protein</fullName>
    </submittedName>
</protein>
<dbReference type="Proteomes" id="UP000284472">
    <property type="component" value="Unassembled WGS sequence"/>
</dbReference>
<evidence type="ECO:0000313" key="3">
    <source>
        <dbReference type="EMBL" id="RHD09412.1"/>
    </source>
</evidence>
<evidence type="ECO:0000313" key="4">
    <source>
        <dbReference type="Proteomes" id="UP000284472"/>
    </source>
</evidence>
<dbReference type="RefSeq" id="WP_004840208.1">
    <property type="nucleotide sequence ID" value="NZ_CP111084.1"/>
</dbReference>
<feature type="region of interest" description="Disordered" evidence="2">
    <location>
        <begin position="161"/>
        <end position="180"/>
    </location>
</feature>
<dbReference type="EMBL" id="QSIR01000001">
    <property type="protein sequence ID" value="RHD09412.1"/>
    <property type="molecule type" value="Genomic_DNA"/>
</dbReference>
<proteinExistence type="predicted"/>
<evidence type="ECO:0000256" key="1">
    <source>
        <dbReference type="SAM" id="Coils"/>
    </source>
</evidence>
<name>A0A414DFJ1_MEDGN</name>
<dbReference type="GeneID" id="57433380"/>
<gene>
    <name evidence="3" type="ORF">DW812_01280</name>
</gene>
<organism evidence="3 4">
    <name type="scientific">Mediterraneibacter gnavus</name>
    <name type="common">Ruminococcus gnavus</name>
    <dbReference type="NCBI Taxonomy" id="33038"/>
    <lineage>
        <taxon>Bacteria</taxon>
        <taxon>Bacillati</taxon>
        <taxon>Bacillota</taxon>
        <taxon>Clostridia</taxon>
        <taxon>Lachnospirales</taxon>
        <taxon>Lachnospiraceae</taxon>
        <taxon>Mediterraneibacter</taxon>
    </lineage>
</organism>
<reference evidence="3 4" key="1">
    <citation type="submission" date="2018-08" db="EMBL/GenBank/DDBJ databases">
        <title>A genome reference for cultivated species of the human gut microbiota.</title>
        <authorList>
            <person name="Zou Y."/>
            <person name="Xue W."/>
            <person name="Luo G."/>
        </authorList>
    </citation>
    <scope>NUCLEOTIDE SEQUENCE [LARGE SCALE GENOMIC DNA]</scope>
    <source>
        <strain evidence="3 4">AM32-6</strain>
    </source>
</reference>
<evidence type="ECO:0000256" key="2">
    <source>
        <dbReference type="SAM" id="MobiDB-lite"/>
    </source>
</evidence>
<accession>A0A414DFJ1</accession>
<sequence length="180" mass="21075">MDVNQKELAAILGITDRRVRQLKNEFGLFSKGLSSEKKQKNYVLEKCVPEYINYKLEAEVQQGTGYNKEKEQAEHEQIKKKISILKLRKLKRELHEADDVEEFLTDMLVNFKNRLLSVPQKVAPLIVSEDDVNVILDILEREIFQTLEELSEYDPLKIDKDTTSQILEEMDEEEDEDESE</sequence>
<comment type="caution">
    <text evidence="3">The sequence shown here is derived from an EMBL/GenBank/DDBJ whole genome shotgun (WGS) entry which is preliminary data.</text>
</comment>
<feature type="compositionally biased region" description="Acidic residues" evidence="2">
    <location>
        <begin position="168"/>
        <end position="180"/>
    </location>
</feature>
<feature type="coiled-coil region" evidence="1">
    <location>
        <begin position="68"/>
        <end position="107"/>
    </location>
</feature>
<dbReference type="AlphaFoldDB" id="A0A414DFJ1"/>